<dbReference type="GO" id="GO:0005975">
    <property type="term" value="P:carbohydrate metabolic process"/>
    <property type="evidence" value="ECO:0007669"/>
    <property type="project" value="InterPro"/>
</dbReference>
<dbReference type="GO" id="GO:0071555">
    <property type="term" value="P:cell wall organization"/>
    <property type="evidence" value="ECO:0007669"/>
    <property type="project" value="UniProtKB-KW"/>
</dbReference>
<dbReference type="FunFam" id="2.160.20.10:FF:000004">
    <property type="entry name" value="Pectin lyase-like superfamily protein"/>
    <property type="match status" value="1"/>
</dbReference>
<keyword evidence="3" id="KW-0134">Cell wall</keyword>
<reference evidence="11 12" key="1">
    <citation type="journal article" date="2023" name="G3 (Bethesda)">
        <title>A chromosome-length genome assembly and annotation of blackberry (Rubus argutus, cv. 'Hillquist').</title>
        <authorList>
            <person name="Bruna T."/>
            <person name="Aryal R."/>
            <person name="Dudchenko O."/>
            <person name="Sargent D.J."/>
            <person name="Mead D."/>
            <person name="Buti M."/>
            <person name="Cavallini A."/>
            <person name="Hytonen T."/>
            <person name="Andres J."/>
            <person name="Pham M."/>
            <person name="Weisz D."/>
            <person name="Mascagni F."/>
            <person name="Usai G."/>
            <person name="Natali L."/>
            <person name="Bassil N."/>
            <person name="Fernandez G.E."/>
            <person name="Lomsadze A."/>
            <person name="Armour M."/>
            <person name="Olukolu B."/>
            <person name="Poorten T."/>
            <person name="Britton C."/>
            <person name="Davik J."/>
            <person name="Ashrafi H."/>
            <person name="Aiden E.L."/>
            <person name="Borodovsky M."/>
            <person name="Worthington M."/>
        </authorList>
    </citation>
    <scope>NUCLEOTIDE SEQUENCE [LARGE SCALE GENOMIC DNA]</scope>
    <source>
        <strain evidence="11">PI 553951</strain>
    </source>
</reference>
<keyword evidence="12" id="KW-1185">Reference proteome</keyword>
<keyword evidence="6 9" id="KW-0326">Glycosidase</keyword>
<evidence type="ECO:0000256" key="10">
    <source>
        <dbReference type="SAM" id="SignalP"/>
    </source>
</evidence>
<evidence type="ECO:0000313" key="11">
    <source>
        <dbReference type="EMBL" id="KAK9924398.1"/>
    </source>
</evidence>
<evidence type="ECO:0000256" key="5">
    <source>
        <dbReference type="ARBA" id="ARBA00022801"/>
    </source>
</evidence>
<dbReference type="Proteomes" id="UP001457282">
    <property type="component" value="Unassembled WGS sequence"/>
</dbReference>
<sequence length="412" mass="43525">MAFIRVLAIILISTLAYTTLAQDGIFDITNAKYGGKPDADITQALAKAFTDACASTTLSKVVVPAGKFLLKEAEFKGPCKAPIEFQVTGTIQAPEEAQDLTKPDTWVAFNHIDKLTLSGGGTFDGNGALSWKNNDCHKNTKCAKVVNLRFNFLTNSLIQGITCMNSKHFQINVLGGNNVTLKLVKVSAPADSVNTDGIHIGKSTGVSVLDSVIGTGDDCVSIGDGNKQITVTNLTCGPGHGIAIGSLGRYEKEEPVEGINVKNCTISNTSNGVRIKTWPASPQESSASDIHFEDIIMNNVSTPILIDQEYCPYNQCTNQVPSKVKISKISFKNIKGTSNTPLAVKLVCSKGVPCEGIELSGIDLKYTGDKGPITSQCTNVKPTITNVAQPLACATDAPVAADKAGPAEKSSD</sequence>
<keyword evidence="10" id="KW-0732">Signal</keyword>
<organism evidence="11 12">
    <name type="scientific">Rubus argutus</name>
    <name type="common">Southern blackberry</name>
    <dbReference type="NCBI Taxonomy" id="59490"/>
    <lineage>
        <taxon>Eukaryota</taxon>
        <taxon>Viridiplantae</taxon>
        <taxon>Streptophyta</taxon>
        <taxon>Embryophyta</taxon>
        <taxon>Tracheophyta</taxon>
        <taxon>Spermatophyta</taxon>
        <taxon>Magnoliopsida</taxon>
        <taxon>eudicotyledons</taxon>
        <taxon>Gunneridae</taxon>
        <taxon>Pentapetalae</taxon>
        <taxon>rosids</taxon>
        <taxon>fabids</taxon>
        <taxon>Rosales</taxon>
        <taxon>Rosaceae</taxon>
        <taxon>Rosoideae</taxon>
        <taxon>Rosoideae incertae sedis</taxon>
        <taxon>Rubus</taxon>
    </lineage>
</organism>
<accession>A0AAW1WIM8</accession>
<protein>
    <submittedName>
        <fullName evidence="11">Uncharacterized protein</fullName>
    </submittedName>
</protein>
<evidence type="ECO:0000256" key="4">
    <source>
        <dbReference type="ARBA" id="ARBA00022525"/>
    </source>
</evidence>
<dbReference type="Pfam" id="PF00295">
    <property type="entry name" value="Glyco_hydro_28"/>
    <property type="match status" value="1"/>
</dbReference>
<dbReference type="GO" id="GO:0004650">
    <property type="term" value="F:polygalacturonase activity"/>
    <property type="evidence" value="ECO:0007669"/>
    <property type="project" value="InterPro"/>
</dbReference>
<dbReference type="EMBL" id="JBEDUW010000006">
    <property type="protein sequence ID" value="KAK9924398.1"/>
    <property type="molecule type" value="Genomic_DNA"/>
</dbReference>
<dbReference type="PANTHER" id="PTHR31375">
    <property type="match status" value="1"/>
</dbReference>
<dbReference type="InterPro" id="IPR000743">
    <property type="entry name" value="Glyco_hydro_28"/>
</dbReference>
<dbReference type="SUPFAM" id="SSF51126">
    <property type="entry name" value="Pectin lyase-like"/>
    <property type="match status" value="1"/>
</dbReference>
<comment type="caution">
    <text evidence="11">The sequence shown here is derived from an EMBL/GenBank/DDBJ whole genome shotgun (WGS) entry which is preliminary data.</text>
</comment>
<keyword evidence="5 9" id="KW-0378">Hydrolase</keyword>
<keyword evidence="7" id="KW-0961">Cell wall biogenesis/degradation</keyword>
<comment type="similarity">
    <text evidence="2 9">Belongs to the glycosyl hydrolase 28 family.</text>
</comment>
<dbReference type="InterPro" id="IPR011050">
    <property type="entry name" value="Pectin_lyase_fold/virulence"/>
</dbReference>
<gene>
    <name evidence="11" type="ORF">M0R45_032767</name>
</gene>
<dbReference type="SMART" id="SM00710">
    <property type="entry name" value="PbH1"/>
    <property type="match status" value="5"/>
</dbReference>
<evidence type="ECO:0000256" key="2">
    <source>
        <dbReference type="ARBA" id="ARBA00008834"/>
    </source>
</evidence>
<dbReference type="AlphaFoldDB" id="A0AAW1WIM8"/>
<proteinExistence type="inferred from homology"/>
<evidence type="ECO:0000256" key="1">
    <source>
        <dbReference type="ARBA" id="ARBA00004191"/>
    </source>
</evidence>
<evidence type="ECO:0000256" key="6">
    <source>
        <dbReference type="ARBA" id="ARBA00023295"/>
    </source>
</evidence>
<evidence type="ECO:0000256" key="9">
    <source>
        <dbReference type="RuleBase" id="RU361169"/>
    </source>
</evidence>
<evidence type="ECO:0000256" key="3">
    <source>
        <dbReference type="ARBA" id="ARBA00022512"/>
    </source>
</evidence>
<feature type="active site" evidence="8">
    <location>
        <position position="240"/>
    </location>
</feature>
<dbReference type="InterPro" id="IPR012334">
    <property type="entry name" value="Pectin_lyas_fold"/>
</dbReference>
<feature type="chain" id="PRO_5043497832" evidence="10">
    <location>
        <begin position="22"/>
        <end position="412"/>
    </location>
</feature>
<keyword evidence="4" id="KW-0964">Secreted</keyword>
<dbReference type="PROSITE" id="PS00502">
    <property type="entry name" value="POLYGALACTURONASE"/>
    <property type="match status" value="1"/>
</dbReference>
<comment type="subcellular location">
    <subcellularLocation>
        <location evidence="1">Secreted</location>
        <location evidence="1">Cell wall</location>
    </subcellularLocation>
</comment>
<evidence type="ECO:0000256" key="8">
    <source>
        <dbReference type="PROSITE-ProRule" id="PRU10052"/>
    </source>
</evidence>
<feature type="signal peptide" evidence="10">
    <location>
        <begin position="1"/>
        <end position="21"/>
    </location>
</feature>
<evidence type="ECO:0000256" key="7">
    <source>
        <dbReference type="ARBA" id="ARBA00023316"/>
    </source>
</evidence>
<dbReference type="InterPro" id="IPR006626">
    <property type="entry name" value="PbH1"/>
</dbReference>
<evidence type="ECO:0000313" key="12">
    <source>
        <dbReference type="Proteomes" id="UP001457282"/>
    </source>
</evidence>
<dbReference type="Gene3D" id="2.160.20.10">
    <property type="entry name" value="Single-stranded right-handed beta-helix, Pectin lyase-like"/>
    <property type="match status" value="1"/>
</dbReference>
<name>A0AAW1WIM8_RUBAR</name>